<dbReference type="EMBL" id="OZ034820">
    <property type="protein sequence ID" value="CAL1399627.1"/>
    <property type="molecule type" value="Genomic_DNA"/>
</dbReference>
<evidence type="ECO:0000313" key="2">
    <source>
        <dbReference type="Proteomes" id="UP001497516"/>
    </source>
</evidence>
<dbReference type="Proteomes" id="UP001497516">
    <property type="component" value="Chromosome 7"/>
</dbReference>
<dbReference type="AlphaFoldDB" id="A0AAV2FNV3"/>
<reference evidence="1 2" key="1">
    <citation type="submission" date="2024-04" db="EMBL/GenBank/DDBJ databases">
        <authorList>
            <person name="Fracassetti M."/>
        </authorList>
    </citation>
    <scope>NUCLEOTIDE SEQUENCE [LARGE SCALE GENOMIC DNA]</scope>
</reference>
<accession>A0AAV2FNV3</accession>
<proteinExistence type="predicted"/>
<name>A0AAV2FNV3_9ROSI</name>
<protein>
    <submittedName>
        <fullName evidence="1">Uncharacterized protein</fullName>
    </submittedName>
</protein>
<sequence>MTSVNMKIEKFTGKNNFAIWQINMQALLKQQGLWGPLSTKQKKAAVDDDEWNTLEEKAHSTIMLSLSDDVIIEVAAEKTAAGLWLKLESLYMTKSLTNKLHLKQRLFSLRMQEGTPLREHLEQLELGFHFHVLSF</sequence>
<dbReference type="Pfam" id="PF14223">
    <property type="entry name" value="Retrotran_gag_2"/>
    <property type="match status" value="1"/>
</dbReference>
<organism evidence="1 2">
    <name type="scientific">Linum trigynum</name>
    <dbReference type="NCBI Taxonomy" id="586398"/>
    <lineage>
        <taxon>Eukaryota</taxon>
        <taxon>Viridiplantae</taxon>
        <taxon>Streptophyta</taxon>
        <taxon>Embryophyta</taxon>
        <taxon>Tracheophyta</taxon>
        <taxon>Spermatophyta</taxon>
        <taxon>Magnoliopsida</taxon>
        <taxon>eudicotyledons</taxon>
        <taxon>Gunneridae</taxon>
        <taxon>Pentapetalae</taxon>
        <taxon>rosids</taxon>
        <taxon>fabids</taxon>
        <taxon>Malpighiales</taxon>
        <taxon>Linaceae</taxon>
        <taxon>Linum</taxon>
    </lineage>
</organism>
<evidence type="ECO:0000313" key="1">
    <source>
        <dbReference type="EMBL" id="CAL1399627.1"/>
    </source>
</evidence>
<gene>
    <name evidence="1" type="ORF">LTRI10_LOCUS39802</name>
</gene>
<keyword evidence="2" id="KW-1185">Reference proteome</keyword>